<dbReference type="Proteomes" id="UP000054279">
    <property type="component" value="Unassembled WGS sequence"/>
</dbReference>
<dbReference type="AlphaFoldDB" id="A0A0C9UXZ7"/>
<protein>
    <submittedName>
        <fullName evidence="2">Uncharacterized protein</fullName>
    </submittedName>
</protein>
<keyword evidence="3" id="KW-1185">Reference proteome</keyword>
<accession>A0A0C9UXZ7</accession>
<feature type="compositionally biased region" description="Polar residues" evidence="1">
    <location>
        <begin position="191"/>
        <end position="200"/>
    </location>
</feature>
<dbReference type="EMBL" id="KN837265">
    <property type="protein sequence ID" value="KIJ30256.1"/>
    <property type="molecule type" value="Genomic_DNA"/>
</dbReference>
<organism evidence="2 3">
    <name type="scientific">Sphaerobolus stellatus (strain SS14)</name>
    <dbReference type="NCBI Taxonomy" id="990650"/>
    <lineage>
        <taxon>Eukaryota</taxon>
        <taxon>Fungi</taxon>
        <taxon>Dikarya</taxon>
        <taxon>Basidiomycota</taxon>
        <taxon>Agaricomycotina</taxon>
        <taxon>Agaricomycetes</taxon>
        <taxon>Phallomycetidae</taxon>
        <taxon>Geastrales</taxon>
        <taxon>Sphaerobolaceae</taxon>
        <taxon>Sphaerobolus</taxon>
    </lineage>
</organism>
<feature type="region of interest" description="Disordered" evidence="1">
    <location>
        <begin position="188"/>
        <end position="232"/>
    </location>
</feature>
<dbReference type="HOGENOM" id="CLU_778834_0_0_1"/>
<proteinExistence type="predicted"/>
<name>A0A0C9UXZ7_SPHS4</name>
<sequence length="356" mass="38313">MSVLYAHATRWSTTRAPSSNPSLPASIRASPQQLQPIRLRLLRSRTTNVTLLTGRKDDIPAASLVHNQDVSQHIDANISIIVVEAVISGDTYHHHFASHSSFPSPSSCFVPPPMPAKHEYAGVGRASAPALNGAGKKEMEGINVGVAAKMKADAATVTAGLAVAESAATPITPTPSAVLHARFHSHAEQPVTPTSALTPNSSPPEPINTTSAKHSSFSSSRSAPVSPPASIAPAIPPLQTPFPALPIAPIPPEFSPQLIPFLQTVFSPLYLRLRLRFNIHIWQEIRRKPHHPNPTRIKPWHNPYPRLRLPHPRLAAHNVRARHAQALPQNPKKIRASLPSVLVPKIASSCVDFVGG</sequence>
<gene>
    <name evidence="2" type="ORF">M422DRAFT_268224</name>
</gene>
<evidence type="ECO:0000313" key="3">
    <source>
        <dbReference type="Proteomes" id="UP000054279"/>
    </source>
</evidence>
<feature type="compositionally biased region" description="Low complexity" evidence="1">
    <location>
        <begin position="211"/>
        <end position="232"/>
    </location>
</feature>
<evidence type="ECO:0000313" key="2">
    <source>
        <dbReference type="EMBL" id="KIJ30256.1"/>
    </source>
</evidence>
<evidence type="ECO:0000256" key="1">
    <source>
        <dbReference type="SAM" id="MobiDB-lite"/>
    </source>
</evidence>
<reference evidence="2 3" key="1">
    <citation type="submission" date="2014-06" db="EMBL/GenBank/DDBJ databases">
        <title>Evolutionary Origins and Diversification of the Mycorrhizal Mutualists.</title>
        <authorList>
            <consortium name="DOE Joint Genome Institute"/>
            <consortium name="Mycorrhizal Genomics Consortium"/>
            <person name="Kohler A."/>
            <person name="Kuo A."/>
            <person name="Nagy L.G."/>
            <person name="Floudas D."/>
            <person name="Copeland A."/>
            <person name="Barry K.W."/>
            <person name="Cichocki N."/>
            <person name="Veneault-Fourrey C."/>
            <person name="LaButti K."/>
            <person name="Lindquist E.A."/>
            <person name="Lipzen A."/>
            <person name="Lundell T."/>
            <person name="Morin E."/>
            <person name="Murat C."/>
            <person name="Riley R."/>
            <person name="Ohm R."/>
            <person name="Sun H."/>
            <person name="Tunlid A."/>
            <person name="Henrissat B."/>
            <person name="Grigoriev I.V."/>
            <person name="Hibbett D.S."/>
            <person name="Martin F."/>
        </authorList>
    </citation>
    <scope>NUCLEOTIDE SEQUENCE [LARGE SCALE GENOMIC DNA]</scope>
    <source>
        <strain evidence="2 3">SS14</strain>
    </source>
</reference>